<evidence type="ECO:0000313" key="1">
    <source>
        <dbReference type="EMBL" id="KAB8293184.1"/>
    </source>
</evidence>
<reference evidence="1 2" key="1">
    <citation type="submission" date="2019-06" db="EMBL/GenBank/DDBJ databases">
        <title>Genome Sequence of the Brown Rot Fungal Pathogen Monilinia laxa.</title>
        <authorList>
            <person name="De Miccolis Angelini R.M."/>
            <person name="Landi L."/>
            <person name="Abate D."/>
            <person name="Pollastro S."/>
            <person name="Romanazzi G."/>
            <person name="Faretra F."/>
        </authorList>
    </citation>
    <scope>NUCLEOTIDE SEQUENCE [LARGE SCALE GENOMIC DNA]</scope>
    <source>
        <strain evidence="1 2">Mlax316</strain>
    </source>
</reference>
<dbReference type="Proteomes" id="UP000326757">
    <property type="component" value="Unassembled WGS sequence"/>
</dbReference>
<comment type="caution">
    <text evidence="1">The sequence shown here is derived from an EMBL/GenBank/DDBJ whole genome shotgun (WGS) entry which is preliminary data.</text>
</comment>
<organism evidence="1 2">
    <name type="scientific">Monilinia laxa</name>
    <name type="common">Brown rot fungus</name>
    <name type="synonym">Sclerotinia laxa</name>
    <dbReference type="NCBI Taxonomy" id="61186"/>
    <lineage>
        <taxon>Eukaryota</taxon>
        <taxon>Fungi</taxon>
        <taxon>Dikarya</taxon>
        <taxon>Ascomycota</taxon>
        <taxon>Pezizomycotina</taxon>
        <taxon>Leotiomycetes</taxon>
        <taxon>Helotiales</taxon>
        <taxon>Sclerotiniaceae</taxon>
        <taxon>Monilinia</taxon>
    </lineage>
</organism>
<sequence length="120" mass="13914">MESGEGEKKNDGHVFITFMYFCIKIATLRNHMVNMISRPKLVNHKRHTCRKFWHQGFPKPNIMLQIPGFHTPTPHGSDHNHSRAPLSSSAYHLRNRSLISLSRIIKSVICQQQDWVLAID</sequence>
<dbReference type="AlphaFoldDB" id="A0A5N6JW72"/>
<accession>A0A5N6JW72</accession>
<protein>
    <submittedName>
        <fullName evidence="1">Uncharacterized protein</fullName>
    </submittedName>
</protein>
<gene>
    <name evidence="1" type="ORF">EYC80_007528</name>
</gene>
<evidence type="ECO:0000313" key="2">
    <source>
        <dbReference type="Proteomes" id="UP000326757"/>
    </source>
</evidence>
<dbReference type="EMBL" id="VIGI01000012">
    <property type="protein sequence ID" value="KAB8293184.1"/>
    <property type="molecule type" value="Genomic_DNA"/>
</dbReference>
<proteinExistence type="predicted"/>
<name>A0A5N6JW72_MONLA</name>
<keyword evidence="2" id="KW-1185">Reference proteome</keyword>